<evidence type="ECO:0008006" key="9">
    <source>
        <dbReference type="Google" id="ProtNLM"/>
    </source>
</evidence>
<reference evidence="7" key="1">
    <citation type="submission" date="2020-12" db="EMBL/GenBank/DDBJ databases">
        <authorList>
            <person name="Iha C."/>
        </authorList>
    </citation>
    <scope>NUCLEOTIDE SEQUENCE</scope>
</reference>
<evidence type="ECO:0000313" key="8">
    <source>
        <dbReference type="Proteomes" id="UP000708148"/>
    </source>
</evidence>
<comment type="caution">
    <text evidence="7">The sequence shown here is derived from an EMBL/GenBank/DDBJ whole genome shotgun (WGS) entry which is preliminary data.</text>
</comment>
<keyword evidence="5 6" id="KW-0472">Membrane</keyword>
<dbReference type="Gene3D" id="3.90.380.10">
    <property type="entry name" value="Naphthalene 1,2-dioxygenase Alpha Subunit, Chain A, domain 1"/>
    <property type="match status" value="1"/>
</dbReference>
<keyword evidence="4" id="KW-0560">Oxidoreductase</keyword>
<evidence type="ECO:0000256" key="5">
    <source>
        <dbReference type="ARBA" id="ARBA00023136"/>
    </source>
</evidence>
<dbReference type="Proteomes" id="UP000708148">
    <property type="component" value="Unassembled WGS sequence"/>
</dbReference>
<evidence type="ECO:0000256" key="3">
    <source>
        <dbReference type="ARBA" id="ARBA00022989"/>
    </source>
</evidence>
<feature type="transmembrane region" description="Helical" evidence="6">
    <location>
        <begin position="309"/>
        <end position="329"/>
    </location>
</feature>
<sequence>MMEEPAVGRVSEPNMNEWVVFDFPIDYMIWMENVFDPMHVDFVHNGTALTNDKFEPKNALPVTQFRQARDSKANSGFHLSVGKFNKAGKSRLEMCFKPPSLLAQSLMVEGVLPVDVLQYFVPVRPGLLRIFFGSRAEKPTKINNGILGFFLPRALAAVALWFRELPLLLLPSYIRLSLRHLLGPSNIKNIANQDTSVLHSQDKQLARENWDWKRFFLPTLGDVGVAAFRRWADKFANGGPAWHRSAGKNAVEDLRHVDLFSRWEHHTQWCPTCRKSVKFLGGLEDLLPKLTWAFVAVAVGLIANTSRIAYLRVAFGALAAAAVTLLARFEVQKLRARFLTDIPSSGIPEVAHGWPS</sequence>
<dbReference type="PANTHER" id="PTHR21266:SF32">
    <property type="entry name" value="CHOLESTEROL 7-DESATURASE NVD"/>
    <property type="match status" value="1"/>
</dbReference>
<dbReference type="PANTHER" id="PTHR21266">
    <property type="entry name" value="IRON-SULFUR DOMAIN CONTAINING PROTEIN"/>
    <property type="match status" value="1"/>
</dbReference>
<evidence type="ECO:0000256" key="2">
    <source>
        <dbReference type="ARBA" id="ARBA00022692"/>
    </source>
</evidence>
<dbReference type="GO" id="GO:0016020">
    <property type="term" value="C:membrane"/>
    <property type="evidence" value="ECO:0007669"/>
    <property type="project" value="UniProtKB-SubCell"/>
</dbReference>
<evidence type="ECO:0000256" key="4">
    <source>
        <dbReference type="ARBA" id="ARBA00023002"/>
    </source>
</evidence>
<dbReference type="SUPFAM" id="SSF55961">
    <property type="entry name" value="Bet v1-like"/>
    <property type="match status" value="1"/>
</dbReference>
<dbReference type="EMBL" id="CAJHUC010001522">
    <property type="protein sequence ID" value="CAD7701386.1"/>
    <property type="molecule type" value="Genomic_DNA"/>
</dbReference>
<keyword evidence="2 6" id="KW-0812">Transmembrane</keyword>
<evidence type="ECO:0000313" key="7">
    <source>
        <dbReference type="EMBL" id="CAD7701386.1"/>
    </source>
</evidence>
<proteinExistence type="predicted"/>
<dbReference type="AlphaFoldDB" id="A0A8S1J222"/>
<accession>A0A8S1J222</accession>
<evidence type="ECO:0000256" key="6">
    <source>
        <dbReference type="SAM" id="Phobius"/>
    </source>
</evidence>
<protein>
    <recommendedName>
        <fullName evidence="9">Pheophorbide a oxygenase</fullName>
    </recommendedName>
</protein>
<keyword evidence="3 6" id="KW-1133">Transmembrane helix</keyword>
<name>A0A8S1J222_9CHLO</name>
<gene>
    <name evidence="7" type="ORF">OSTQU699_LOCUS6745</name>
</gene>
<organism evidence="7 8">
    <name type="scientific">Ostreobium quekettii</name>
    <dbReference type="NCBI Taxonomy" id="121088"/>
    <lineage>
        <taxon>Eukaryota</taxon>
        <taxon>Viridiplantae</taxon>
        <taxon>Chlorophyta</taxon>
        <taxon>core chlorophytes</taxon>
        <taxon>Ulvophyceae</taxon>
        <taxon>TCBD clade</taxon>
        <taxon>Bryopsidales</taxon>
        <taxon>Ostreobineae</taxon>
        <taxon>Ostreobiaceae</taxon>
        <taxon>Ostreobium</taxon>
    </lineage>
</organism>
<dbReference type="OrthoDB" id="426882at2759"/>
<dbReference type="GO" id="GO:0005737">
    <property type="term" value="C:cytoplasm"/>
    <property type="evidence" value="ECO:0007669"/>
    <property type="project" value="TreeGrafter"/>
</dbReference>
<dbReference type="GO" id="GO:0016491">
    <property type="term" value="F:oxidoreductase activity"/>
    <property type="evidence" value="ECO:0007669"/>
    <property type="project" value="UniProtKB-KW"/>
</dbReference>
<comment type="subcellular location">
    <subcellularLocation>
        <location evidence="1">Membrane</location>
    </subcellularLocation>
</comment>
<evidence type="ECO:0000256" key="1">
    <source>
        <dbReference type="ARBA" id="ARBA00004370"/>
    </source>
</evidence>
<dbReference type="InterPro" id="IPR050584">
    <property type="entry name" value="Cholesterol_7-desaturase"/>
</dbReference>
<keyword evidence="8" id="KW-1185">Reference proteome</keyword>